<keyword evidence="1" id="KW-1133">Transmembrane helix</keyword>
<feature type="transmembrane region" description="Helical" evidence="1">
    <location>
        <begin position="176"/>
        <end position="199"/>
    </location>
</feature>
<name>A0A852X6V7_9MICO</name>
<feature type="transmembrane region" description="Helical" evidence="1">
    <location>
        <begin position="144"/>
        <end position="164"/>
    </location>
</feature>
<sequence length="222" mass="23110">MAFVLIRPESRPWIGIAAADDASVAEADRAALALRGDYERWSRWAFGLACFVVTALGVFVTAGMLDAIAQLGGPLSLVDLVVTGVAVILAGAAAFGLAQLWLTGRALTTSAASWLRAPFRAGSRQRRPGGWVQARTVYLEPRNLVRLLTSSLAFLTAILGSAAAVRDLVAGDFSGLSVAAGMIGLIALACGLGQAGGVLRIGSSVAEGDPIWYRIRSAFAPR</sequence>
<gene>
    <name evidence="2" type="ORF">BJY17_002438</name>
</gene>
<evidence type="ECO:0000313" key="3">
    <source>
        <dbReference type="Proteomes" id="UP000549066"/>
    </source>
</evidence>
<evidence type="ECO:0000256" key="1">
    <source>
        <dbReference type="SAM" id="Phobius"/>
    </source>
</evidence>
<accession>A0A852X6V7</accession>
<organism evidence="2 3">
    <name type="scientific">Agromyces hippuratus</name>
    <dbReference type="NCBI Taxonomy" id="286438"/>
    <lineage>
        <taxon>Bacteria</taxon>
        <taxon>Bacillati</taxon>
        <taxon>Actinomycetota</taxon>
        <taxon>Actinomycetes</taxon>
        <taxon>Micrococcales</taxon>
        <taxon>Microbacteriaceae</taxon>
        <taxon>Agromyces</taxon>
    </lineage>
</organism>
<dbReference type="Proteomes" id="UP000549066">
    <property type="component" value="Unassembled WGS sequence"/>
</dbReference>
<reference evidence="2 3" key="1">
    <citation type="submission" date="2020-07" db="EMBL/GenBank/DDBJ databases">
        <title>Sequencing the genomes of 1000 actinobacteria strains.</title>
        <authorList>
            <person name="Klenk H.-P."/>
        </authorList>
    </citation>
    <scope>NUCLEOTIDE SEQUENCE [LARGE SCALE GENOMIC DNA]</scope>
    <source>
        <strain evidence="2 3">DSM 8598</strain>
    </source>
</reference>
<keyword evidence="1" id="KW-0472">Membrane</keyword>
<feature type="transmembrane region" description="Helical" evidence="1">
    <location>
        <begin position="77"/>
        <end position="102"/>
    </location>
</feature>
<keyword evidence="1" id="KW-0812">Transmembrane</keyword>
<dbReference type="AlphaFoldDB" id="A0A852X6V7"/>
<protein>
    <submittedName>
        <fullName evidence="2">Uncharacterized protein</fullName>
    </submittedName>
</protein>
<comment type="caution">
    <text evidence="2">The sequence shown here is derived from an EMBL/GenBank/DDBJ whole genome shotgun (WGS) entry which is preliminary data.</text>
</comment>
<evidence type="ECO:0000313" key="2">
    <source>
        <dbReference type="EMBL" id="NYG21691.1"/>
    </source>
</evidence>
<proteinExistence type="predicted"/>
<dbReference type="EMBL" id="JACCFI010000001">
    <property type="protein sequence ID" value="NYG21691.1"/>
    <property type="molecule type" value="Genomic_DNA"/>
</dbReference>
<feature type="transmembrane region" description="Helical" evidence="1">
    <location>
        <begin position="44"/>
        <end position="65"/>
    </location>
</feature>
<dbReference type="RefSeq" id="WP_179551600.1">
    <property type="nucleotide sequence ID" value="NZ_JACCFI010000001.1"/>
</dbReference>
<keyword evidence="3" id="KW-1185">Reference proteome</keyword>